<reference evidence="1 2" key="1">
    <citation type="submission" date="2012-01" db="EMBL/GenBank/DDBJ databases">
        <title>Improved High-Quality Draft sequence of Metallosphaera yellowstonensis MK1.</title>
        <authorList>
            <consortium name="US DOE Joint Genome Institute"/>
            <person name="Lucas S."/>
            <person name="Han J."/>
            <person name="Cheng J.-F."/>
            <person name="Goodwin L."/>
            <person name="Pitluck S."/>
            <person name="Peters L."/>
            <person name="Teshima H."/>
            <person name="Detter J.C."/>
            <person name="Han C."/>
            <person name="Tapia R."/>
            <person name="Land M."/>
            <person name="Hauser L."/>
            <person name="Kyrpides N."/>
            <person name="Kozubal M."/>
            <person name="Macur R.E."/>
            <person name="Jay Z."/>
            <person name="Inskeep W."/>
            <person name="Woyke T."/>
        </authorList>
    </citation>
    <scope>NUCLEOTIDE SEQUENCE [LARGE SCALE GENOMIC DNA]</scope>
    <source>
        <strain evidence="1 2">MK1</strain>
    </source>
</reference>
<dbReference type="Proteomes" id="UP000003980">
    <property type="component" value="Unassembled WGS sequence"/>
</dbReference>
<accession>H2C2W1</accession>
<evidence type="ECO:0000313" key="2">
    <source>
        <dbReference type="Proteomes" id="UP000003980"/>
    </source>
</evidence>
<dbReference type="HOGENOM" id="CLU_2079467_0_0_2"/>
<dbReference type="EMBL" id="JH597761">
    <property type="protein sequence ID" value="EHP70582.1"/>
    <property type="molecule type" value="Genomic_DNA"/>
</dbReference>
<keyword evidence="2" id="KW-1185">Reference proteome</keyword>
<gene>
    <name evidence="1" type="ORF">MetMK1DRAFT_00010850</name>
</gene>
<organism evidence="1 2">
    <name type="scientific">Metallosphaera yellowstonensis MK1</name>
    <dbReference type="NCBI Taxonomy" id="671065"/>
    <lineage>
        <taxon>Archaea</taxon>
        <taxon>Thermoproteota</taxon>
        <taxon>Thermoprotei</taxon>
        <taxon>Sulfolobales</taxon>
        <taxon>Sulfolobaceae</taxon>
        <taxon>Metallosphaera</taxon>
    </lineage>
</organism>
<dbReference type="AlphaFoldDB" id="H2C2W1"/>
<evidence type="ECO:0000313" key="1">
    <source>
        <dbReference type="EMBL" id="EHP70582.1"/>
    </source>
</evidence>
<proteinExistence type="predicted"/>
<name>H2C2W1_9CREN</name>
<dbReference type="eggNOG" id="arCOG08191">
    <property type="taxonomic scope" value="Archaea"/>
</dbReference>
<protein>
    <submittedName>
        <fullName evidence="1">Uncharacterized protein</fullName>
    </submittedName>
</protein>
<sequence>MNNFFLVFSVDPEGIQISLGDLSKILSRSKSIDVILNQSQAVYRLLGKAQNGDSVSLKRLEQYLPTLSNVQDPEKARDILFTQFGKPIEATAEIRDVNNSPKYELVLRVRYTKSGAP</sequence>